<organism evidence="2 3">
    <name type="scientific">Duncaniella dubosii</name>
    <dbReference type="NCBI Taxonomy" id="2518971"/>
    <lineage>
        <taxon>Bacteria</taxon>
        <taxon>Pseudomonadati</taxon>
        <taxon>Bacteroidota</taxon>
        <taxon>Bacteroidia</taxon>
        <taxon>Bacteroidales</taxon>
        <taxon>Muribaculaceae</taxon>
        <taxon>Duncaniella</taxon>
    </lineage>
</organism>
<dbReference type="EMBL" id="CP039396">
    <property type="protein sequence ID" value="QCD40942.1"/>
    <property type="molecule type" value="Genomic_DNA"/>
</dbReference>
<sequence>MTLEIENITLEDCYSILKPYQRRIVEKLVEKYGIEGAAEKWLLAKGPCQTSTFGGVTQDDKQQNDYWSRFRYEFDKLLCGHQDYEIEREKFVGTSKTIGLAGITAISTWIGPLIGLSPVLLVPSVALLLTTISKMGIKAYCSIKSFE</sequence>
<gene>
    <name evidence="2" type="ORF">E7747_00650</name>
</gene>
<evidence type="ECO:0000313" key="2">
    <source>
        <dbReference type="EMBL" id="QCD40942.1"/>
    </source>
</evidence>
<keyword evidence="1" id="KW-1133">Transmembrane helix</keyword>
<dbReference type="RefSeq" id="WP_136413432.1">
    <property type="nucleotide sequence ID" value="NZ_CAXHQF010000041.1"/>
</dbReference>
<dbReference type="Proteomes" id="UP000297149">
    <property type="component" value="Chromosome"/>
</dbReference>
<proteinExistence type="predicted"/>
<accession>A0A4P7VZR2</accession>
<evidence type="ECO:0000313" key="3">
    <source>
        <dbReference type="Proteomes" id="UP000297149"/>
    </source>
</evidence>
<keyword evidence="1" id="KW-0472">Membrane</keyword>
<feature type="transmembrane region" description="Helical" evidence="1">
    <location>
        <begin position="109"/>
        <end position="129"/>
    </location>
</feature>
<keyword evidence="1" id="KW-0812">Transmembrane</keyword>
<reference evidence="3" key="1">
    <citation type="submission" date="2019-02" db="EMBL/GenBank/DDBJ databases">
        <title>Isolation and identification of novel species under the genus Muribaculum.</title>
        <authorList>
            <person name="Miyake S."/>
            <person name="Ding Y."/>
            <person name="Low A."/>
            <person name="Soh M."/>
            <person name="Seedorf H."/>
        </authorList>
    </citation>
    <scope>NUCLEOTIDE SEQUENCE [LARGE SCALE GENOMIC DNA]</scope>
    <source>
        <strain evidence="3">H5</strain>
    </source>
</reference>
<dbReference type="KEGG" id="ddb:E7747_00650"/>
<evidence type="ECO:0000256" key="1">
    <source>
        <dbReference type="SAM" id="Phobius"/>
    </source>
</evidence>
<name>A0A4P7VZR2_9BACT</name>
<keyword evidence="3" id="KW-1185">Reference proteome</keyword>
<protein>
    <submittedName>
        <fullName evidence="2">Uncharacterized protein</fullName>
    </submittedName>
</protein>
<dbReference type="AlphaFoldDB" id="A0A4P7VZR2"/>